<reference evidence="1 2" key="1">
    <citation type="submission" date="2014-06" db="EMBL/GenBank/DDBJ databases">
        <authorList>
            <consortium name="DOE Joint Genome Institute"/>
            <person name="Kuo A."/>
            <person name="Kohler A."/>
            <person name="Nagy L.G."/>
            <person name="Floudas D."/>
            <person name="Copeland A."/>
            <person name="Barry K.W."/>
            <person name="Cichocki N."/>
            <person name="Veneault-Fourrey C."/>
            <person name="LaButti K."/>
            <person name="Lindquist E.A."/>
            <person name="Lipzen A."/>
            <person name="Lundell T."/>
            <person name="Morin E."/>
            <person name="Murat C."/>
            <person name="Sun H."/>
            <person name="Tunlid A."/>
            <person name="Henrissat B."/>
            <person name="Grigoriev I.V."/>
            <person name="Hibbett D.S."/>
            <person name="Martin F."/>
            <person name="Nordberg H.P."/>
            <person name="Cantor M.N."/>
            <person name="Hua S.X."/>
        </authorList>
    </citation>
    <scope>NUCLEOTIDE SEQUENCE [LARGE SCALE GENOMIC DNA]</scope>
    <source>
        <strain evidence="1 2">ATCC 200175</strain>
    </source>
</reference>
<keyword evidence="2" id="KW-1185">Reference proteome</keyword>
<evidence type="ECO:0000313" key="1">
    <source>
        <dbReference type="EMBL" id="KIJ12179.1"/>
    </source>
</evidence>
<evidence type="ECO:0000313" key="2">
    <source>
        <dbReference type="Proteomes" id="UP000053647"/>
    </source>
</evidence>
<reference evidence="2" key="2">
    <citation type="submission" date="2015-01" db="EMBL/GenBank/DDBJ databases">
        <title>Evolutionary Origins and Diversification of the Mycorrhizal Mutualists.</title>
        <authorList>
            <consortium name="DOE Joint Genome Institute"/>
            <consortium name="Mycorrhizal Genomics Consortium"/>
            <person name="Kohler A."/>
            <person name="Kuo A."/>
            <person name="Nagy L.G."/>
            <person name="Floudas D."/>
            <person name="Copeland A."/>
            <person name="Barry K.W."/>
            <person name="Cichocki N."/>
            <person name="Veneault-Fourrey C."/>
            <person name="LaButti K."/>
            <person name="Lindquist E.A."/>
            <person name="Lipzen A."/>
            <person name="Lundell T."/>
            <person name="Morin E."/>
            <person name="Murat C."/>
            <person name="Riley R."/>
            <person name="Ohm R."/>
            <person name="Sun H."/>
            <person name="Tunlid A."/>
            <person name="Henrissat B."/>
            <person name="Grigoriev I.V."/>
            <person name="Hibbett D.S."/>
            <person name="Martin F."/>
        </authorList>
    </citation>
    <scope>NUCLEOTIDE SEQUENCE [LARGE SCALE GENOMIC DNA]</scope>
    <source>
        <strain evidence="2">ATCC 200175</strain>
    </source>
</reference>
<dbReference type="OrthoDB" id="2986975at2759"/>
<dbReference type="AlphaFoldDB" id="A0A0C9STN1"/>
<dbReference type="EMBL" id="KN819367">
    <property type="protein sequence ID" value="KIJ12179.1"/>
    <property type="molecule type" value="Genomic_DNA"/>
</dbReference>
<gene>
    <name evidence="1" type="ORF">PAXINDRAFT_59101</name>
</gene>
<sequence>QTIPHMLVDIASPPSGVLNLFNLYVALSRSSGQLLAEDDRLRGLDVKTKKWW</sequence>
<dbReference type="HOGENOM" id="CLU_001324_7_3_1"/>
<organism evidence="1 2">
    <name type="scientific">Paxillus involutus ATCC 200175</name>
    <dbReference type="NCBI Taxonomy" id="664439"/>
    <lineage>
        <taxon>Eukaryota</taxon>
        <taxon>Fungi</taxon>
        <taxon>Dikarya</taxon>
        <taxon>Basidiomycota</taxon>
        <taxon>Agaricomycotina</taxon>
        <taxon>Agaricomycetes</taxon>
        <taxon>Agaricomycetidae</taxon>
        <taxon>Boletales</taxon>
        <taxon>Paxilineae</taxon>
        <taxon>Paxillaceae</taxon>
        <taxon>Paxillus</taxon>
    </lineage>
</organism>
<accession>A0A0C9STN1</accession>
<proteinExistence type="predicted"/>
<protein>
    <submittedName>
        <fullName evidence="1">Uncharacterized protein</fullName>
    </submittedName>
</protein>
<name>A0A0C9STN1_PAXIN</name>
<feature type="non-terminal residue" evidence="1">
    <location>
        <position position="1"/>
    </location>
</feature>
<feature type="non-terminal residue" evidence="1">
    <location>
        <position position="52"/>
    </location>
</feature>
<dbReference type="Proteomes" id="UP000053647">
    <property type="component" value="Unassembled WGS sequence"/>
</dbReference>